<feature type="region of interest" description="Disordered" evidence="8">
    <location>
        <begin position="479"/>
        <end position="550"/>
    </location>
</feature>
<keyword evidence="3" id="KW-0698">rRNA processing</keyword>
<feature type="compositionally biased region" description="Basic and acidic residues" evidence="8">
    <location>
        <begin position="281"/>
        <end position="293"/>
    </location>
</feature>
<comment type="similarity">
    <text evidence="6">Belongs to the MPP10 family.</text>
</comment>
<name>T2MJ73_HYDVU</name>
<feature type="compositionally biased region" description="Basic residues" evidence="8">
    <location>
        <begin position="510"/>
        <end position="521"/>
    </location>
</feature>
<accession>T2MJ73</accession>
<feature type="compositionally biased region" description="Basic and acidic residues" evidence="8">
    <location>
        <begin position="489"/>
        <end position="509"/>
    </location>
</feature>
<dbReference type="GO" id="GO:0005732">
    <property type="term" value="C:sno(s)RNA-containing ribonucleoprotein complex"/>
    <property type="evidence" value="ECO:0007669"/>
    <property type="project" value="InterPro"/>
</dbReference>
<keyword evidence="4" id="KW-0539">Nucleus</keyword>
<feature type="compositionally biased region" description="Acidic residues" evidence="8">
    <location>
        <begin position="209"/>
        <end position="222"/>
    </location>
</feature>
<evidence type="ECO:0000256" key="6">
    <source>
        <dbReference type="ARBA" id="ARBA00029455"/>
    </source>
</evidence>
<evidence type="ECO:0000256" key="8">
    <source>
        <dbReference type="SAM" id="MobiDB-lite"/>
    </source>
</evidence>
<feature type="region of interest" description="Disordered" evidence="8">
    <location>
        <begin position="588"/>
        <end position="611"/>
    </location>
</feature>
<keyword evidence="2" id="KW-0690">Ribosome biogenesis</keyword>
<feature type="compositionally biased region" description="Acidic residues" evidence="8">
    <location>
        <begin position="253"/>
        <end position="276"/>
    </location>
</feature>
<dbReference type="GO" id="GO:0032040">
    <property type="term" value="C:small-subunit processome"/>
    <property type="evidence" value="ECO:0007669"/>
    <property type="project" value="TreeGrafter"/>
</dbReference>
<feature type="region of interest" description="Disordered" evidence="8">
    <location>
        <begin position="198"/>
        <end position="301"/>
    </location>
</feature>
<dbReference type="GO" id="GO:0034457">
    <property type="term" value="C:Mpp10 complex"/>
    <property type="evidence" value="ECO:0007669"/>
    <property type="project" value="InterPro"/>
</dbReference>
<dbReference type="PANTHER" id="PTHR17039:SF0">
    <property type="entry name" value="U3 SMALL NUCLEOLAR RIBONUCLEOPROTEIN PROTEIN MPP10"/>
    <property type="match status" value="1"/>
</dbReference>
<sequence length="611" mass="70874">GLVEDSKNLKMVTEAPCDTLESSYQIFNKLTSEPDIFLTPQINLCSDFIKLSKELYDYMNSFNASTTNNNSLKELLVDGFDNEQIWQQIQICNNYSINQNRKAINQLNEISKLNSSKNFITIKKTKNKSNNDSETEVNSNSEDVESEELEPESSENEDKDDFSNPKKVYKSTVVDDDFFKMGEMEEFLDAQDQIEEQLNAGQIKSNSENDIDLFNELSDNEDFENREKEAKYDDFFGPSNKKKKKEVMFKDLNDDDVSEDELGEENEQFDEFENDENNTSSDEKNNKNEEPKSSFELNQNTITEKIKRLEESNLKKKEWQLQGEASAKQRPINSLLEEHVTFDHTSVGAPVITEETTECLEDVIKQRIKDEAWDDVKRKVKPVVQPFEYKKAPELNQEKSKISLAEVYEKEYLKQAEENEEEKENEEHVAIKNMMDKLFSQLDALSNFHFTPKPPIPEIKIITNVPSLRMEEVTPITMSEASQLAPEEIFDKKTRDIKGEGEKSETDRKHERRQKKIKKKFAVKEKERKEKLKVQSGKIDKSSSKKAAVAQLKKGVRNTIVNEKNSDKSIKSSSDFFNRLQTEVKDDLSKFKRKPNTTQSKLKKRVQFLKL</sequence>
<dbReference type="EMBL" id="HAAD01005932">
    <property type="protein sequence ID" value="CDG72164.1"/>
    <property type="molecule type" value="mRNA"/>
</dbReference>
<dbReference type="InterPro" id="IPR012173">
    <property type="entry name" value="Mpp10"/>
</dbReference>
<dbReference type="Pfam" id="PF04006">
    <property type="entry name" value="Mpp10"/>
    <property type="match status" value="1"/>
</dbReference>
<feature type="region of interest" description="Disordered" evidence="8">
    <location>
        <begin position="124"/>
        <end position="165"/>
    </location>
</feature>
<reference evidence="9" key="1">
    <citation type="journal article" date="2013" name="Genome Biol. Evol.">
        <title>Punctuated emergences of genetic and phenotypic innovations in eumetazoan, bilaterian, euteleostome, and hominidae ancestors.</title>
        <authorList>
            <person name="Wenger Y."/>
            <person name="Galliot B."/>
        </authorList>
    </citation>
    <scope>NUCLEOTIDE SEQUENCE</scope>
    <source>
        <tissue evidence="9">Whole animals</tissue>
    </source>
</reference>
<dbReference type="PIRSF" id="PIRSF017300">
    <property type="entry name" value="snoRNP_Mpp10"/>
    <property type="match status" value="1"/>
</dbReference>
<comment type="subcellular location">
    <subcellularLocation>
        <location evidence="1">Nucleus</location>
        <location evidence="1">Nucleolus</location>
    </subcellularLocation>
</comment>
<dbReference type="GO" id="GO:0006364">
    <property type="term" value="P:rRNA processing"/>
    <property type="evidence" value="ECO:0007669"/>
    <property type="project" value="UniProtKB-KW"/>
</dbReference>
<organism evidence="9">
    <name type="scientific">Hydra vulgaris</name>
    <name type="common">Hydra</name>
    <name type="synonym">Hydra attenuata</name>
    <dbReference type="NCBI Taxonomy" id="6087"/>
    <lineage>
        <taxon>Eukaryota</taxon>
        <taxon>Metazoa</taxon>
        <taxon>Cnidaria</taxon>
        <taxon>Hydrozoa</taxon>
        <taxon>Hydroidolina</taxon>
        <taxon>Anthoathecata</taxon>
        <taxon>Aplanulata</taxon>
        <taxon>Hydridae</taxon>
        <taxon>Hydra</taxon>
    </lineage>
</organism>
<protein>
    <submittedName>
        <fullName evidence="9">U3 small nucleolar ribonucleoprotein protein MPP10</fullName>
    </submittedName>
</protein>
<evidence type="ECO:0000256" key="4">
    <source>
        <dbReference type="ARBA" id="ARBA00023242"/>
    </source>
</evidence>
<dbReference type="AlphaFoldDB" id="T2MJ73"/>
<feature type="compositionally biased region" description="Polar residues" evidence="8">
    <location>
        <begin position="199"/>
        <end position="208"/>
    </location>
</feature>
<keyword evidence="7" id="KW-0175">Coiled coil</keyword>
<feature type="coiled-coil region" evidence="7">
    <location>
        <begin position="405"/>
        <end position="433"/>
    </location>
</feature>
<feature type="compositionally biased region" description="Basic and acidic residues" evidence="8">
    <location>
        <begin position="522"/>
        <end position="543"/>
    </location>
</feature>
<feature type="compositionally biased region" description="Acidic residues" evidence="8">
    <location>
        <begin position="142"/>
        <end position="160"/>
    </location>
</feature>
<feature type="non-terminal residue" evidence="9">
    <location>
        <position position="1"/>
    </location>
</feature>
<feature type="compositionally biased region" description="Basic and acidic residues" evidence="8">
    <location>
        <begin position="223"/>
        <end position="234"/>
    </location>
</feature>
<feature type="compositionally biased region" description="Basic residues" evidence="8">
    <location>
        <begin position="591"/>
        <end position="611"/>
    </location>
</feature>
<evidence type="ECO:0000256" key="7">
    <source>
        <dbReference type="SAM" id="Coils"/>
    </source>
</evidence>
<proteinExistence type="evidence at transcript level"/>
<dbReference type="PANTHER" id="PTHR17039">
    <property type="entry name" value="U3 SMALL NUCLEOLAR RIBONUCLEOPROTEIN PROTEIN MPP10"/>
    <property type="match status" value="1"/>
</dbReference>
<evidence type="ECO:0000256" key="3">
    <source>
        <dbReference type="ARBA" id="ARBA00022552"/>
    </source>
</evidence>
<dbReference type="OrthoDB" id="6022202at2759"/>
<evidence type="ECO:0000256" key="5">
    <source>
        <dbReference type="ARBA" id="ARBA00023274"/>
    </source>
</evidence>
<evidence type="ECO:0000313" key="9">
    <source>
        <dbReference type="EMBL" id="CDG72164.1"/>
    </source>
</evidence>
<evidence type="ECO:0000256" key="2">
    <source>
        <dbReference type="ARBA" id="ARBA00022517"/>
    </source>
</evidence>
<evidence type="ECO:0000256" key="1">
    <source>
        <dbReference type="ARBA" id="ARBA00004604"/>
    </source>
</evidence>
<feature type="compositionally biased region" description="Low complexity" evidence="8">
    <location>
        <begin position="124"/>
        <end position="141"/>
    </location>
</feature>
<gene>
    <name evidence="9" type="primary">MPHOSPH10</name>
</gene>
<keyword evidence="5 9" id="KW-0687">Ribonucleoprotein</keyword>